<dbReference type="PANTHER" id="PTHR46734:SF1">
    <property type="entry name" value="TELOMERIC REPEAT-BINDING FACTOR 1"/>
    <property type="match status" value="1"/>
</dbReference>
<dbReference type="Gene3D" id="1.10.246.220">
    <property type="match status" value="1"/>
</dbReference>
<evidence type="ECO:0000313" key="6">
    <source>
        <dbReference type="Proteomes" id="UP000789508"/>
    </source>
</evidence>
<comment type="caution">
    <text evidence="5">The sequence shown here is derived from an EMBL/GenBank/DDBJ whole genome shotgun (WGS) entry which is preliminary data.</text>
</comment>
<feature type="region of interest" description="Disordered" evidence="2">
    <location>
        <begin position="156"/>
        <end position="183"/>
    </location>
</feature>
<dbReference type="OrthoDB" id="608866at2759"/>
<dbReference type="PANTHER" id="PTHR46734">
    <property type="entry name" value="TELOMERIC REPEAT-BINDING FACTOR 1 TERF1"/>
    <property type="match status" value="1"/>
</dbReference>
<evidence type="ECO:0000256" key="2">
    <source>
        <dbReference type="SAM" id="MobiDB-lite"/>
    </source>
</evidence>
<dbReference type="PROSITE" id="PS51294">
    <property type="entry name" value="HTH_MYB"/>
    <property type="match status" value="1"/>
</dbReference>
<evidence type="ECO:0000256" key="1">
    <source>
        <dbReference type="ARBA" id="ARBA00023242"/>
    </source>
</evidence>
<accession>A0A9N8V8K6</accession>
<dbReference type="InterPro" id="IPR052450">
    <property type="entry name" value="TRBD-Containing_Protein"/>
</dbReference>
<name>A0A9N8V8K6_9GLOM</name>
<dbReference type="InterPro" id="IPR009057">
    <property type="entry name" value="Homeodomain-like_sf"/>
</dbReference>
<reference evidence="5" key="1">
    <citation type="submission" date="2021-06" db="EMBL/GenBank/DDBJ databases">
        <authorList>
            <person name="Kallberg Y."/>
            <person name="Tangrot J."/>
            <person name="Rosling A."/>
        </authorList>
    </citation>
    <scope>NUCLEOTIDE SEQUENCE</scope>
    <source>
        <strain evidence="5">FL130A</strain>
    </source>
</reference>
<dbReference type="PROSITE" id="PS50090">
    <property type="entry name" value="MYB_LIKE"/>
    <property type="match status" value="1"/>
</dbReference>
<dbReference type="InterPro" id="IPR001005">
    <property type="entry name" value="SANT/Myb"/>
</dbReference>
<keyword evidence="1" id="KW-0539">Nucleus</keyword>
<protein>
    <submittedName>
        <fullName evidence="5">3117_t:CDS:1</fullName>
    </submittedName>
</protein>
<evidence type="ECO:0000259" key="4">
    <source>
        <dbReference type="PROSITE" id="PS51294"/>
    </source>
</evidence>
<dbReference type="EMBL" id="CAJVPS010000020">
    <property type="protein sequence ID" value="CAG8441583.1"/>
    <property type="molecule type" value="Genomic_DNA"/>
</dbReference>
<feature type="domain" description="HTH myb-type" evidence="4">
    <location>
        <begin position="91"/>
        <end position="149"/>
    </location>
</feature>
<proteinExistence type="predicted"/>
<dbReference type="SUPFAM" id="SSF46689">
    <property type="entry name" value="Homeodomain-like"/>
    <property type="match status" value="2"/>
</dbReference>
<gene>
    <name evidence="5" type="ORF">ALEPTO_LOCUS354</name>
</gene>
<organism evidence="5 6">
    <name type="scientific">Ambispora leptoticha</name>
    <dbReference type="NCBI Taxonomy" id="144679"/>
    <lineage>
        <taxon>Eukaryota</taxon>
        <taxon>Fungi</taxon>
        <taxon>Fungi incertae sedis</taxon>
        <taxon>Mucoromycota</taxon>
        <taxon>Glomeromycotina</taxon>
        <taxon>Glomeromycetes</taxon>
        <taxon>Archaeosporales</taxon>
        <taxon>Ambisporaceae</taxon>
        <taxon>Ambispora</taxon>
    </lineage>
</organism>
<evidence type="ECO:0000259" key="3">
    <source>
        <dbReference type="PROSITE" id="PS50090"/>
    </source>
</evidence>
<feature type="compositionally biased region" description="Low complexity" evidence="2">
    <location>
        <begin position="159"/>
        <end position="174"/>
    </location>
</feature>
<dbReference type="CDD" id="cd11660">
    <property type="entry name" value="SANT_TRF"/>
    <property type="match status" value="2"/>
</dbReference>
<sequence>MVEQDTSNYFSPIRPRRRWTPSETADLIDGCYTHGVGDWAKILHDPKYNFQDRRPVDLKDKQEYARLYNRQPRSESRYSPYANPPPFTLCKPNRKKHAFTAEEDTKLLRGIETYGRFWSKIIKDESLGLAHRSASDLKDRCRTAFPEKYKYFGFKERNSMPQSPSSSSSLRASSIQRNTPQRI</sequence>
<dbReference type="InterPro" id="IPR017930">
    <property type="entry name" value="Myb_dom"/>
</dbReference>
<dbReference type="Proteomes" id="UP000789508">
    <property type="component" value="Unassembled WGS sequence"/>
</dbReference>
<dbReference type="Gene3D" id="1.10.10.60">
    <property type="entry name" value="Homeodomain-like"/>
    <property type="match status" value="1"/>
</dbReference>
<keyword evidence="6" id="KW-1185">Reference proteome</keyword>
<feature type="domain" description="Myb-like" evidence="3">
    <location>
        <begin position="91"/>
        <end position="145"/>
    </location>
</feature>
<dbReference type="Pfam" id="PF00249">
    <property type="entry name" value="Myb_DNA-binding"/>
    <property type="match status" value="1"/>
</dbReference>
<dbReference type="AlphaFoldDB" id="A0A9N8V8K6"/>
<dbReference type="SMART" id="SM00717">
    <property type="entry name" value="SANT"/>
    <property type="match status" value="2"/>
</dbReference>
<evidence type="ECO:0000313" key="5">
    <source>
        <dbReference type="EMBL" id="CAG8441583.1"/>
    </source>
</evidence>